<feature type="domain" description="EF-hand" evidence="6">
    <location>
        <begin position="67"/>
        <end position="102"/>
    </location>
</feature>
<dbReference type="SMART" id="SM00054">
    <property type="entry name" value="EFh"/>
    <property type="match status" value="4"/>
</dbReference>
<dbReference type="InParanoid" id="A0A068UPH3"/>
<evidence type="ECO:0000313" key="8">
    <source>
        <dbReference type="Proteomes" id="UP000295252"/>
    </source>
</evidence>
<evidence type="ECO:0000256" key="3">
    <source>
        <dbReference type="ARBA" id="ARBA00022737"/>
    </source>
</evidence>
<feature type="domain" description="EF-hand" evidence="6">
    <location>
        <begin position="103"/>
        <end position="138"/>
    </location>
</feature>
<dbReference type="GO" id="GO:0005737">
    <property type="term" value="C:cytoplasm"/>
    <property type="evidence" value="ECO:0007669"/>
    <property type="project" value="UniProtKB-ARBA"/>
</dbReference>
<protein>
    <recommendedName>
        <fullName evidence="6">EF-hand domain-containing protein</fullName>
    </recommendedName>
</protein>
<evidence type="ECO:0000256" key="4">
    <source>
        <dbReference type="ARBA" id="ARBA00022837"/>
    </source>
</evidence>
<dbReference type="Gene3D" id="1.10.238.10">
    <property type="entry name" value="EF-hand"/>
    <property type="match status" value="2"/>
</dbReference>
<dbReference type="STRING" id="49390.A0A068UPH3"/>
<keyword evidence="3" id="KW-0677">Repeat</keyword>
<gene>
    <name evidence="7" type="ORF">GSCOC_T00031172001</name>
</gene>
<dbReference type="Gramene" id="CDP10445">
    <property type="protein sequence ID" value="CDP10445"/>
    <property type="gene ID" value="GSCOC_T00031172001"/>
</dbReference>
<reference evidence="8" key="1">
    <citation type="journal article" date="2014" name="Science">
        <title>The coffee genome provides insight into the convergent evolution of caffeine biosynthesis.</title>
        <authorList>
            <person name="Denoeud F."/>
            <person name="Carretero-Paulet L."/>
            <person name="Dereeper A."/>
            <person name="Droc G."/>
            <person name="Guyot R."/>
            <person name="Pietrella M."/>
            <person name="Zheng C."/>
            <person name="Alberti A."/>
            <person name="Anthony F."/>
            <person name="Aprea G."/>
            <person name="Aury J.M."/>
            <person name="Bento P."/>
            <person name="Bernard M."/>
            <person name="Bocs S."/>
            <person name="Campa C."/>
            <person name="Cenci A."/>
            <person name="Combes M.C."/>
            <person name="Crouzillat D."/>
            <person name="Da Silva C."/>
            <person name="Daddiego L."/>
            <person name="De Bellis F."/>
            <person name="Dussert S."/>
            <person name="Garsmeur O."/>
            <person name="Gayraud T."/>
            <person name="Guignon V."/>
            <person name="Jahn K."/>
            <person name="Jamilloux V."/>
            <person name="Joet T."/>
            <person name="Labadie K."/>
            <person name="Lan T."/>
            <person name="Leclercq J."/>
            <person name="Lepelley M."/>
            <person name="Leroy T."/>
            <person name="Li L.T."/>
            <person name="Librado P."/>
            <person name="Lopez L."/>
            <person name="Munoz A."/>
            <person name="Noel B."/>
            <person name="Pallavicini A."/>
            <person name="Perrotta G."/>
            <person name="Poncet V."/>
            <person name="Pot D."/>
            <person name="Priyono X."/>
            <person name="Rigoreau M."/>
            <person name="Rouard M."/>
            <person name="Rozas J."/>
            <person name="Tranchant-Dubreuil C."/>
            <person name="VanBuren R."/>
            <person name="Zhang Q."/>
            <person name="Andrade A.C."/>
            <person name="Argout X."/>
            <person name="Bertrand B."/>
            <person name="de Kochko A."/>
            <person name="Graziosi G."/>
            <person name="Henry R.J."/>
            <person name="Jayarama X."/>
            <person name="Ming R."/>
            <person name="Nagai C."/>
            <person name="Rounsley S."/>
            <person name="Sankoff D."/>
            <person name="Giuliano G."/>
            <person name="Albert V.A."/>
            <person name="Wincker P."/>
            <person name="Lashermes P."/>
        </authorList>
    </citation>
    <scope>NUCLEOTIDE SEQUENCE [LARGE SCALE GENOMIC DNA]</scope>
    <source>
        <strain evidence="8">cv. DH200-94</strain>
    </source>
</reference>
<feature type="signal peptide" evidence="5">
    <location>
        <begin position="1"/>
        <end position="18"/>
    </location>
</feature>
<dbReference type="FunFam" id="1.10.238.10:FF:000003">
    <property type="entry name" value="Calmodulin A"/>
    <property type="match status" value="1"/>
</dbReference>
<comment type="function">
    <text evidence="1">Potential calcium sensor.</text>
</comment>
<dbReference type="GO" id="GO:0005509">
    <property type="term" value="F:calcium ion binding"/>
    <property type="evidence" value="ECO:0007669"/>
    <property type="project" value="InterPro"/>
</dbReference>
<feature type="chain" id="PRO_5001655098" description="EF-hand domain-containing protein" evidence="5">
    <location>
        <begin position="19"/>
        <end position="236"/>
    </location>
</feature>
<dbReference type="SUPFAM" id="SSF47473">
    <property type="entry name" value="EF-hand"/>
    <property type="match status" value="1"/>
</dbReference>
<dbReference type="InterPro" id="IPR039647">
    <property type="entry name" value="EF_hand_pair_protein_CML-like"/>
</dbReference>
<dbReference type="PhylomeDB" id="A0A068UPH3"/>
<evidence type="ECO:0000256" key="5">
    <source>
        <dbReference type="SAM" id="SignalP"/>
    </source>
</evidence>
<dbReference type="OMA" id="LLTSECM"/>
<sequence length="236" mass="26637">MWTAILLLVLLFVAGLISTNFNRKKFLAWFQSYCAKIRNPSSHAANSFDFLETKSGKKVDKRRSADNKKVQLGSIFATFDKNNDGYITKQELKDSLNNIGMGMTESDIADMVRRVDSNGDGLIDLEEFCESFDSLIGRGEMNEEEQERDVTDDEDEEVSREDELKEAFAVFDGNKDGLITVEELGLVLSSLGFKEGKKLEDCIEMIRKVDVDGDGMVNFDEFKRMMKAGHRLLPAS</sequence>
<dbReference type="InterPro" id="IPR018247">
    <property type="entry name" value="EF_Hand_1_Ca_BS"/>
</dbReference>
<keyword evidence="2" id="KW-0479">Metal-binding</keyword>
<proteinExistence type="predicted"/>
<accession>A0A068UPH3</accession>
<dbReference type="PROSITE" id="PS50222">
    <property type="entry name" value="EF_HAND_2"/>
    <property type="match status" value="4"/>
</dbReference>
<dbReference type="OrthoDB" id="26525at2759"/>
<dbReference type="PANTHER" id="PTHR10891">
    <property type="entry name" value="EF-HAND CALCIUM-BINDING DOMAIN CONTAINING PROTEIN"/>
    <property type="match status" value="1"/>
</dbReference>
<dbReference type="PROSITE" id="PS00018">
    <property type="entry name" value="EF_HAND_1"/>
    <property type="match status" value="4"/>
</dbReference>
<dbReference type="AlphaFoldDB" id="A0A068UPH3"/>
<keyword evidence="5" id="KW-0732">Signal</keyword>
<evidence type="ECO:0000313" key="7">
    <source>
        <dbReference type="EMBL" id="CDP10445.1"/>
    </source>
</evidence>
<evidence type="ECO:0000256" key="2">
    <source>
        <dbReference type="ARBA" id="ARBA00022723"/>
    </source>
</evidence>
<dbReference type="Proteomes" id="UP000295252">
    <property type="component" value="Chromosome VIII"/>
</dbReference>
<dbReference type="InterPro" id="IPR002048">
    <property type="entry name" value="EF_hand_dom"/>
</dbReference>
<evidence type="ECO:0000256" key="1">
    <source>
        <dbReference type="ARBA" id="ARBA00003291"/>
    </source>
</evidence>
<feature type="domain" description="EF-hand" evidence="6">
    <location>
        <begin position="197"/>
        <end position="232"/>
    </location>
</feature>
<dbReference type="Pfam" id="PF13499">
    <property type="entry name" value="EF-hand_7"/>
    <property type="match status" value="2"/>
</dbReference>
<keyword evidence="8" id="KW-1185">Reference proteome</keyword>
<dbReference type="EMBL" id="HG739129">
    <property type="protein sequence ID" value="CDP10445.1"/>
    <property type="molecule type" value="Genomic_DNA"/>
</dbReference>
<dbReference type="CDD" id="cd00051">
    <property type="entry name" value="EFh"/>
    <property type="match status" value="2"/>
</dbReference>
<keyword evidence="4" id="KW-0106">Calcium</keyword>
<organism evidence="7 8">
    <name type="scientific">Coffea canephora</name>
    <name type="common">Robusta coffee</name>
    <dbReference type="NCBI Taxonomy" id="49390"/>
    <lineage>
        <taxon>Eukaryota</taxon>
        <taxon>Viridiplantae</taxon>
        <taxon>Streptophyta</taxon>
        <taxon>Embryophyta</taxon>
        <taxon>Tracheophyta</taxon>
        <taxon>Spermatophyta</taxon>
        <taxon>Magnoliopsida</taxon>
        <taxon>eudicotyledons</taxon>
        <taxon>Gunneridae</taxon>
        <taxon>Pentapetalae</taxon>
        <taxon>asterids</taxon>
        <taxon>lamiids</taxon>
        <taxon>Gentianales</taxon>
        <taxon>Rubiaceae</taxon>
        <taxon>Ixoroideae</taxon>
        <taxon>Gardenieae complex</taxon>
        <taxon>Bertiereae - Coffeeae clade</taxon>
        <taxon>Coffeeae</taxon>
        <taxon>Coffea</taxon>
    </lineage>
</organism>
<feature type="domain" description="EF-hand" evidence="6">
    <location>
        <begin position="159"/>
        <end position="194"/>
    </location>
</feature>
<dbReference type="InterPro" id="IPR011992">
    <property type="entry name" value="EF-hand-dom_pair"/>
</dbReference>
<name>A0A068UPH3_COFCA</name>
<evidence type="ECO:0000259" key="6">
    <source>
        <dbReference type="PROSITE" id="PS50222"/>
    </source>
</evidence>
<dbReference type="FunFam" id="1.10.238.10:FF:000089">
    <property type="entry name" value="calmodulin-like protein 3"/>
    <property type="match status" value="1"/>
</dbReference>